<dbReference type="InterPro" id="IPR004045">
    <property type="entry name" value="Glutathione_S-Trfase_N"/>
</dbReference>
<name>A0A418WYX5_9BURK</name>
<feature type="chain" id="PRO_5019424288" evidence="2">
    <location>
        <begin position="22"/>
        <end position="210"/>
    </location>
</feature>
<dbReference type="Pfam" id="PF13417">
    <property type="entry name" value="GST_N_3"/>
    <property type="match status" value="1"/>
</dbReference>
<proteinExistence type="predicted"/>
<dbReference type="SUPFAM" id="SSF52833">
    <property type="entry name" value="Thioredoxin-like"/>
    <property type="match status" value="1"/>
</dbReference>
<keyword evidence="6" id="KW-1185">Reference proteome</keyword>
<dbReference type="OrthoDB" id="8794394at2"/>
<accession>A0A418WYX5</accession>
<protein>
    <submittedName>
        <fullName evidence="5">Glutaredoxin family protein</fullName>
    </submittedName>
</protein>
<dbReference type="InterPro" id="IPR036249">
    <property type="entry name" value="Thioredoxin-like_sf"/>
</dbReference>
<feature type="domain" description="GST N-terminal" evidence="3">
    <location>
        <begin position="77"/>
        <end position="127"/>
    </location>
</feature>
<comment type="caution">
    <text evidence="5">The sequence shown here is derived from an EMBL/GenBank/DDBJ whole genome shotgun (WGS) entry which is preliminary data.</text>
</comment>
<dbReference type="EMBL" id="QYUN01000002">
    <property type="protein sequence ID" value="RJG05381.1"/>
    <property type="molecule type" value="Genomic_DNA"/>
</dbReference>
<gene>
    <name evidence="5" type="ORF">D3870_04515</name>
</gene>
<evidence type="ECO:0000313" key="5">
    <source>
        <dbReference type="EMBL" id="RJG05381.1"/>
    </source>
</evidence>
<reference evidence="5 6" key="1">
    <citation type="submission" date="2018-09" db="EMBL/GenBank/DDBJ databases">
        <authorList>
            <person name="Zhu H."/>
        </authorList>
    </citation>
    <scope>NUCLEOTIDE SEQUENCE [LARGE SCALE GENOMIC DNA]</scope>
    <source>
        <strain evidence="5 6">K2R10-39</strain>
    </source>
</reference>
<feature type="region of interest" description="Disordered" evidence="1">
    <location>
        <begin position="151"/>
        <end position="210"/>
    </location>
</feature>
<dbReference type="CDD" id="cd02976">
    <property type="entry name" value="NrdH"/>
    <property type="match status" value="1"/>
</dbReference>
<evidence type="ECO:0000256" key="2">
    <source>
        <dbReference type="SAM" id="SignalP"/>
    </source>
</evidence>
<feature type="signal peptide" evidence="2">
    <location>
        <begin position="1"/>
        <end position="21"/>
    </location>
</feature>
<feature type="domain" description="DUF4124" evidence="4">
    <location>
        <begin position="11"/>
        <end position="48"/>
    </location>
</feature>
<evidence type="ECO:0000259" key="3">
    <source>
        <dbReference type="Pfam" id="PF13417"/>
    </source>
</evidence>
<dbReference type="Pfam" id="PF13511">
    <property type="entry name" value="DUF4124"/>
    <property type="match status" value="1"/>
</dbReference>
<evidence type="ECO:0000313" key="6">
    <source>
        <dbReference type="Proteomes" id="UP000285190"/>
    </source>
</evidence>
<evidence type="ECO:0000256" key="1">
    <source>
        <dbReference type="SAM" id="MobiDB-lite"/>
    </source>
</evidence>
<dbReference type="AlphaFoldDB" id="A0A418WYX5"/>
<organism evidence="5 6">
    <name type="scientific">Noviherbaspirillum cavernae</name>
    <dbReference type="NCBI Taxonomy" id="2320862"/>
    <lineage>
        <taxon>Bacteria</taxon>
        <taxon>Pseudomonadati</taxon>
        <taxon>Pseudomonadota</taxon>
        <taxon>Betaproteobacteria</taxon>
        <taxon>Burkholderiales</taxon>
        <taxon>Oxalobacteraceae</taxon>
        <taxon>Noviherbaspirillum</taxon>
    </lineage>
</organism>
<keyword evidence="2" id="KW-0732">Signal</keyword>
<sequence length="210" mass="22281">MKRTLPLCSLVLLVCAASAQAQMYKWVGPDGKVTYSDTPPPKSATRVETKSLSAGGVNTAGLPYELAEAARNHPVTLYTTTDCAPCNEGRTLLSQRGIPFTEKTVTSKDDSEQFKKISADGKLPFLLVGRGKERGFDTDAWNAALTSAGYPETNRLPKGYSNPQAEAAAGQAKSVAAKTEKPSARESRTADNTASELPPATGNAPPGFRF</sequence>
<feature type="compositionally biased region" description="Basic and acidic residues" evidence="1">
    <location>
        <begin position="178"/>
        <end position="189"/>
    </location>
</feature>
<dbReference type="Gene3D" id="3.40.30.10">
    <property type="entry name" value="Glutaredoxin"/>
    <property type="match status" value="1"/>
</dbReference>
<feature type="compositionally biased region" description="Low complexity" evidence="1">
    <location>
        <begin position="165"/>
        <end position="177"/>
    </location>
</feature>
<evidence type="ECO:0000259" key="4">
    <source>
        <dbReference type="Pfam" id="PF13511"/>
    </source>
</evidence>
<dbReference type="Proteomes" id="UP000285190">
    <property type="component" value="Unassembled WGS sequence"/>
</dbReference>
<dbReference type="RefSeq" id="WP_119737028.1">
    <property type="nucleotide sequence ID" value="NZ_QYUN01000002.1"/>
</dbReference>
<dbReference type="InterPro" id="IPR025392">
    <property type="entry name" value="DUF4124"/>
</dbReference>
<dbReference type="PROSITE" id="PS51354">
    <property type="entry name" value="GLUTAREDOXIN_2"/>
    <property type="match status" value="1"/>
</dbReference>